<proteinExistence type="predicted"/>
<reference evidence="2" key="1">
    <citation type="submission" date="2023-02" db="EMBL/GenBank/DDBJ databases">
        <title>Identification and recombinant expression of a fungal hydrolase from Papiliotrema laurentii that hydrolyzes apple cutin and clears colloidal polyester polyurethane.</title>
        <authorList>
            <consortium name="DOE Joint Genome Institute"/>
            <person name="Roman V.A."/>
            <person name="Bojanowski C."/>
            <person name="Crable B.R."/>
            <person name="Wagner D.N."/>
            <person name="Hung C.S."/>
            <person name="Nadeau L.J."/>
            <person name="Schratz L."/>
            <person name="Haridas S."/>
            <person name="Pangilinan J."/>
            <person name="Lipzen A."/>
            <person name="Na H."/>
            <person name="Yan M."/>
            <person name="Ng V."/>
            <person name="Grigoriev I.V."/>
            <person name="Spatafora J.W."/>
            <person name="Barlow D."/>
            <person name="Biffinger J."/>
            <person name="Kelley-Loughnane N."/>
            <person name="Varaljay V.A."/>
            <person name="Crookes-Goodson W.J."/>
        </authorList>
    </citation>
    <scope>NUCLEOTIDE SEQUENCE</scope>
    <source>
        <strain evidence="2">5307AH</strain>
    </source>
</reference>
<feature type="region of interest" description="Disordered" evidence="1">
    <location>
        <begin position="588"/>
        <end position="612"/>
    </location>
</feature>
<feature type="region of interest" description="Disordered" evidence="1">
    <location>
        <begin position="171"/>
        <end position="277"/>
    </location>
</feature>
<dbReference type="AlphaFoldDB" id="A0AAD9L7M9"/>
<gene>
    <name evidence="2" type="ORF">DB88DRAFT_484753</name>
</gene>
<dbReference type="Proteomes" id="UP001182556">
    <property type="component" value="Unassembled WGS sequence"/>
</dbReference>
<feature type="compositionally biased region" description="Basic and acidic residues" evidence="1">
    <location>
        <begin position="788"/>
        <end position="811"/>
    </location>
</feature>
<feature type="region of interest" description="Disordered" evidence="1">
    <location>
        <begin position="636"/>
        <end position="697"/>
    </location>
</feature>
<protein>
    <submittedName>
        <fullName evidence="2">Uncharacterized protein</fullName>
    </submittedName>
</protein>
<evidence type="ECO:0000313" key="2">
    <source>
        <dbReference type="EMBL" id="KAK1925687.1"/>
    </source>
</evidence>
<name>A0AAD9L7M9_PAPLA</name>
<feature type="compositionally biased region" description="Polar residues" evidence="1">
    <location>
        <begin position="600"/>
        <end position="611"/>
    </location>
</feature>
<feature type="compositionally biased region" description="Polar residues" evidence="1">
    <location>
        <begin position="251"/>
        <end position="263"/>
    </location>
</feature>
<evidence type="ECO:0000256" key="1">
    <source>
        <dbReference type="SAM" id="MobiDB-lite"/>
    </source>
</evidence>
<feature type="region of interest" description="Disordered" evidence="1">
    <location>
        <begin position="390"/>
        <end position="436"/>
    </location>
</feature>
<organism evidence="2 3">
    <name type="scientific">Papiliotrema laurentii</name>
    <name type="common">Cryptococcus laurentii</name>
    <dbReference type="NCBI Taxonomy" id="5418"/>
    <lineage>
        <taxon>Eukaryota</taxon>
        <taxon>Fungi</taxon>
        <taxon>Dikarya</taxon>
        <taxon>Basidiomycota</taxon>
        <taxon>Agaricomycotina</taxon>
        <taxon>Tremellomycetes</taxon>
        <taxon>Tremellales</taxon>
        <taxon>Rhynchogastremaceae</taxon>
        <taxon>Papiliotrema</taxon>
    </lineage>
</organism>
<dbReference type="EMBL" id="JAODAN010000003">
    <property type="protein sequence ID" value="KAK1925687.1"/>
    <property type="molecule type" value="Genomic_DNA"/>
</dbReference>
<feature type="compositionally biased region" description="Low complexity" evidence="1">
    <location>
        <begin position="777"/>
        <end position="787"/>
    </location>
</feature>
<sequence>MPEDVDHVRVSGVVAHRRLKTTFGFRQWQDFLVKLRHCPSAPCDPSCDLQFCTRIWVTGGLFAGDWSCLESLSVSDTPHHTLDQVADCQRMIFRTLRSDGQIATMKAIDFQPAQNGRPVRERQGVDSPPKPSHPVISASGGLGDEPRPPSDGTTLRYNDWTARKLRTITIPKTEVKSLPPTHPSSTPLPQPVEVHPSKDRTQQVDSKAKANQPSTTEALAPSEPLEVSKKHDSGTRTPANSSALFRKPPKTATTPAQGLQSVKPTPVGSDGQKGATARSVAIPKSIKYSPVYNFYLKNPDKDAPEPFIYLESFSPFPRAHTLRVRLEDALKTKLDPRYSAIGDVSDKLRICGTDDSLWEDWGPKEGFSMQQNPPSGPYEKRIDLYSTAFESPHEDQTPPPQAQAERKSYGIPKSELEYDGIDPETRSQSPSNLSELSRVSTETYIVDLANKPYHSPASKHLLRIIQEEEVAPASSLGLALLSLMEQLQVGGKYNPIVVDDLDGKSTTGITEGVKAALGPVHDRLNDFAAMLNTIAEAVGVDLLENDDEAAANPLADAGSPAEADLSATRPIGSQVALPGTDLSRQVAESSPTLLAASAADPQQSMDDSLSWNRDRRECVATTATVATEASDTLAISPSGIPLAHSGPDKASDGAAKVTVPGGLGDDVGGATDRPSHSKGKGREEQDQPRRRPETNMFVNTDNSKTETVLEGGEFEEKAVGPSEGKKTIGQNQLRRRPETNMFINNNTTLLTDTNGLGLKALFHPISPSSLASPTLKPVGVDTTVTPVDPRDSPKTTRERLQEILEEAEKLAPDGPGRSETGRGASTRNSVHWPEEALKTDRAAFIRPSDPTDLSIASRTVNVHVLIPWGPESVTSDGDDTLPLTASSPYVSPFSEPGPRDDRPSWWRNYGIPRHAPWEPQAMPLFGPGAYAMGYPPFFHDQPPMGSPPWGSVDPRPGMFAHMPAYPGMHNRWIPTWRWHVPNGHPFAYGPAAPGSWGRQSSGLVWD</sequence>
<evidence type="ECO:0000313" key="3">
    <source>
        <dbReference type="Proteomes" id="UP001182556"/>
    </source>
</evidence>
<comment type="caution">
    <text evidence="2">The sequence shown here is derived from an EMBL/GenBank/DDBJ whole genome shotgun (WGS) entry which is preliminary data.</text>
</comment>
<keyword evidence="3" id="KW-1185">Reference proteome</keyword>
<feature type="compositionally biased region" description="Polar residues" evidence="1">
    <location>
        <begin position="426"/>
        <end position="436"/>
    </location>
</feature>
<feature type="region of interest" description="Disordered" evidence="1">
    <location>
        <begin position="773"/>
        <end position="832"/>
    </location>
</feature>
<feature type="compositionally biased region" description="Basic and acidic residues" evidence="1">
    <location>
        <begin position="680"/>
        <end position="693"/>
    </location>
</feature>
<feature type="compositionally biased region" description="Basic and acidic residues" evidence="1">
    <location>
        <begin position="195"/>
        <end position="208"/>
    </location>
</feature>
<feature type="compositionally biased region" description="Pro residues" evidence="1">
    <location>
        <begin position="180"/>
        <end position="190"/>
    </location>
</feature>
<accession>A0AAD9L7M9</accession>
<feature type="region of interest" description="Disordered" evidence="1">
    <location>
        <begin position="110"/>
        <end position="158"/>
    </location>
</feature>